<sequence length="190" mass="22054">MGVDDKEEGEAEKKLIERATMGATQQWNLWNGLLKAYLIRGSKDAKEDSWGPNSVDNDDGFEDEMAMTPEGQRRLRIGQCCCGCSLIELNYRHRWMESFGGVWMWLMADSIRIGKDTRTAEGYTDSIRIRKGYKDSKRIRKDIRTDRKGKIEEQDRVAENSGVRIKRTIRGKHRCEEVTNKGQEFSFHKK</sequence>
<protein>
    <submittedName>
        <fullName evidence="1">Uncharacterized protein</fullName>
    </submittedName>
</protein>
<name>A0AAV0BU64_PHAPC</name>
<reference evidence="1" key="1">
    <citation type="submission" date="2022-06" db="EMBL/GenBank/DDBJ databases">
        <authorList>
            <consortium name="SYNGENTA / RWTH Aachen University"/>
        </authorList>
    </citation>
    <scope>NUCLEOTIDE SEQUENCE</scope>
</reference>
<accession>A0AAV0BU64</accession>
<evidence type="ECO:0000313" key="1">
    <source>
        <dbReference type="EMBL" id="CAH7690982.1"/>
    </source>
</evidence>
<organism evidence="1 2">
    <name type="scientific">Phakopsora pachyrhizi</name>
    <name type="common">Asian soybean rust disease fungus</name>
    <dbReference type="NCBI Taxonomy" id="170000"/>
    <lineage>
        <taxon>Eukaryota</taxon>
        <taxon>Fungi</taxon>
        <taxon>Dikarya</taxon>
        <taxon>Basidiomycota</taxon>
        <taxon>Pucciniomycotina</taxon>
        <taxon>Pucciniomycetes</taxon>
        <taxon>Pucciniales</taxon>
        <taxon>Phakopsoraceae</taxon>
        <taxon>Phakopsora</taxon>
    </lineage>
</organism>
<comment type="caution">
    <text evidence="1">The sequence shown here is derived from an EMBL/GenBank/DDBJ whole genome shotgun (WGS) entry which is preliminary data.</text>
</comment>
<keyword evidence="2" id="KW-1185">Reference proteome</keyword>
<dbReference type="Proteomes" id="UP001153365">
    <property type="component" value="Unassembled WGS sequence"/>
</dbReference>
<dbReference type="AlphaFoldDB" id="A0AAV0BU64"/>
<evidence type="ECO:0000313" key="2">
    <source>
        <dbReference type="Proteomes" id="UP001153365"/>
    </source>
</evidence>
<proteinExistence type="predicted"/>
<dbReference type="EMBL" id="CALTRL010006482">
    <property type="protein sequence ID" value="CAH7690982.1"/>
    <property type="molecule type" value="Genomic_DNA"/>
</dbReference>
<gene>
    <name evidence="1" type="ORF">PPACK8108_LOCUS26505</name>
</gene>